<name>A0ABQ7GX07_DUNSA</name>
<sequence>MPNVVSSWKADLAKQNPKAAESLADPAEYPNLFPDLHAAYKAEKWSLDQRAKNAAVPASMYPELSSMPAVDLIGSIDSLLGEEANGGVDDLLSAPQQQPHEALQHEEEEEAEEEEEEEQQPAPQPTPQQQQQQQQQQLFEMDQNAQHKQLLEQQQQLQQQQEEEAEQEAAEEEAANAAPAPAPPQPTTPAPAAHAESTGGPPSQPPPAAPQTASQPPQASYQCDAFNGAEELGGAGVDAQEEDDWGFNDEDEEGKAD</sequence>
<evidence type="ECO:0000313" key="3">
    <source>
        <dbReference type="Proteomes" id="UP000815325"/>
    </source>
</evidence>
<feature type="compositionally biased region" description="Low complexity" evidence="1">
    <location>
        <begin position="127"/>
        <end position="160"/>
    </location>
</feature>
<gene>
    <name evidence="2" type="ORF">DUNSADRAFT_1450</name>
</gene>
<comment type="caution">
    <text evidence="2">The sequence shown here is derived from an EMBL/GenBank/DDBJ whole genome shotgun (WGS) entry which is preliminary data.</text>
</comment>
<protein>
    <submittedName>
        <fullName evidence="2">Uncharacterized protein</fullName>
    </submittedName>
</protein>
<dbReference type="Proteomes" id="UP000815325">
    <property type="component" value="Unassembled WGS sequence"/>
</dbReference>
<feature type="compositionally biased region" description="Acidic residues" evidence="1">
    <location>
        <begin position="106"/>
        <end position="119"/>
    </location>
</feature>
<proteinExistence type="predicted"/>
<reference evidence="2" key="1">
    <citation type="submission" date="2017-08" db="EMBL/GenBank/DDBJ databases">
        <authorList>
            <person name="Polle J.E."/>
            <person name="Barry K."/>
            <person name="Cushman J."/>
            <person name="Schmutz J."/>
            <person name="Tran D."/>
            <person name="Hathwaick L.T."/>
            <person name="Yim W.C."/>
            <person name="Jenkins J."/>
            <person name="Mckie-Krisberg Z.M."/>
            <person name="Prochnik S."/>
            <person name="Lindquist E."/>
            <person name="Dockter R.B."/>
            <person name="Adam C."/>
            <person name="Molina H."/>
            <person name="Bunkerborg J."/>
            <person name="Jin E."/>
            <person name="Buchheim M."/>
            <person name="Magnuson J."/>
        </authorList>
    </citation>
    <scope>NUCLEOTIDE SEQUENCE</scope>
    <source>
        <strain evidence="2">CCAP 19/18</strain>
    </source>
</reference>
<evidence type="ECO:0000313" key="2">
    <source>
        <dbReference type="EMBL" id="KAF5839137.1"/>
    </source>
</evidence>
<organism evidence="2 3">
    <name type="scientific">Dunaliella salina</name>
    <name type="common">Green alga</name>
    <name type="synonym">Protococcus salinus</name>
    <dbReference type="NCBI Taxonomy" id="3046"/>
    <lineage>
        <taxon>Eukaryota</taxon>
        <taxon>Viridiplantae</taxon>
        <taxon>Chlorophyta</taxon>
        <taxon>core chlorophytes</taxon>
        <taxon>Chlorophyceae</taxon>
        <taxon>CS clade</taxon>
        <taxon>Chlamydomonadales</taxon>
        <taxon>Dunaliellaceae</taxon>
        <taxon>Dunaliella</taxon>
    </lineage>
</organism>
<accession>A0ABQ7GX07</accession>
<feature type="compositionally biased region" description="Low complexity" evidence="1">
    <location>
        <begin position="190"/>
        <end position="201"/>
    </location>
</feature>
<feature type="region of interest" description="Disordered" evidence="1">
    <location>
        <begin position="1"/>
        <end position="27"/>
    </location>
</feature>
<feature type="compositionally biased region" description="Acidic residues" evidence="1">
    <location>
        <begin position="239"/>
        <end position="257"/>
    </location>
</feature>
<feature type="region of interest" description="Disordered" evidence="1">
    <location>
        <begin position="82"/>
        <end position="257"/>
    </location>
</feature>
<feature type="compositionally biased region" description="Acidic residues" evidence="1">
    <location>
        <begin position="161"/>
        <end position="174"/>
    </location>
</feature>
<feature type="compositionally biased region" description="Pro residues" evidence="1">
    <location>
        <begin position="180"/>
        <end position="189"/>
    </location>
</feature>
<dbReference type="EMBL" id="MU069553">
    <property type="protein sequence ID" value="KAF5839137.1"/>
    <property type="molecule type" value="Genomic_DNA"/>
</dbReference>
<evidence type="ECO:0000256" key="1">
    <source>
        <dbReference type="SAM" id="MobiDB-lite"/>
    </source>
</evidence>
<feature type="compositionally biased region" description="Low complexity" evidence="1">
    <location>
        <begin position="210"/>
        <end position="220"/>
    </location>
</feature>
<keyword evidence="3" id="KW-1185">Reference proteome</keyword>